<comment type="caution">
    <text evidence="2">The sequence shown here is derived from an EMBL/GenBank/DDBJ whole genome shotgun (WGS) entry which is preliminary data.</text>
</comment>
<keyword evidence="3" id="KW-1185">Reference proteome</keyword>
<evidence type="ECO:0000313" key="2">
    <source>
        <dbReference type="EMBL" id="KAB1065917.1"/>
    </source>
</evidence>
<proteinExistence type="predicted"/>
<evidence type="ECO:0000313" key="3">
    <source>
        <dbReference type="Proteomes" id="UP000435357"/>
    </source>
</evidence>
<protein>
    <submittedName>
        <fullName evidence="2">Uncharacterized protein</fullName>
    </submittedName>
</protein>
<organism evidence="2 3">
    <name type="scientific">Salibacter halophilus</name>
    <dbReference type="NCBI Taxonomy" id="1803916"/>
    <lineage>
        <taxon>Bacteria</taxon>
        <taxon>Pseudomonadati</taxon>
        <taxon>Bacteroidota</taxon>
        <taxon>Flavobacteriia</taxon>
        <taxon>Flavobacteriales</taxon>
        <taxon>Salibacteraceae</taxon>
        <taxon>Salibacter</taxon>
    </lineage>
</organism>
<feature type="transmembrane region" description="Helical" evidence="1">
    <location>
        <begin position="71"/>
        <end position="93"/>
    </location>
</feature>
<name>A0A6N6MBJ5_9FLAO</name>
<evidence type="ECO:0000256" key="1">
    <source>
        <dbReference type="SAM" id="Phobius"/>
    </source>
</evidence>
<feature type="transmembrane region" description="Helical" evidence="1">
    <location>
        <begin position="7"/>
        <end position="28"/>
    </location>
</feature>
<keyword evidence="1" id="KW-0472">Membrane</keyword>
<sequence length="97" mass="11076">MNTKFKLFFSLILIPQRIFGVWLFYFISSSLFSTELSAKTVLFVVLQSLGVQLITLFATKTEKMQEILKGTDVSVPVWFILSGFFADLLFVTIDLLI</sequence>
<keyword evidence="1" id="KW-0812">Transmembrane</keyword>
<dbReference type="Proteomes" id="UP000435357">
    <property type="component" value="Unassembled WGS sequence"/>
</dbReference>
<gene>
    <name evidence="2" type="ORF">F3059_00140</name>
</gene>
<reference evidence="2 3" key="1">
    <citation type="submission" date="2019-09" db="EMBL/GenBank/DDBJ databases">
        <title>Genomes of Cryomorphaceae.</title>
        <authorList>
            <person name="Bowman J.P."/>
        </authorList>
    </citation>
    <scope>NUCLEOTIDE SEQUENCE [LARGE SCALE GENOMIC DNA]</scope>
    <source>
        <strain evidence="2 3">KCTC 52047</strain>
    </source>
</reference>
<accession>A0A6N6MBJ5</accession>
<feature type="transmembrane region" description="Helical" evidence="1">
    <location>
        <begin position="40"/>
        <end position="59"/>
    </location>
</feature>
<dbReference type="RefSeq" id="WP_151165905.1">
    <property type="nucleotide sequence ID" value="NZ_WACR01000001.1"/>
</dbReference>
<dbReference type="AlphaFoldDB" id="A0A6N6MBJ5"/>
<keyword evidence="1" id="KW-1133">Transmembrane helix</keyword>
<dbReference type="EMBL" id="WACR01000001">
    <property type="protein sequence ID" value="KAB1065917.1"/>
    <property type="molecule type" value="Genomic_DNA"/>
</dbReference>